<dbReference type="GO" id="GO:0016592">
    <property type="term" value="C:mediator complex"/>
    <property type="evidence" value="ECO:0007669"/>
    <property type="project" value="InterPro"/>
</dbReference>
<dbReference type="OrthoDB" id="5568181at2759"/>
<dbReference type="InterPro" id="IPR019364">
    <property type="entry name" value="Mediatior_Med8_fun/met"/>
</dbReference>
<feature type="region of interest" description="Disordered" evidence="2">
    <location>
        <begin position="268"/>
        <end position="361"/>
    </location>
</feature>
<accession>A0A1Y2G721</accession>
<comment type="subcellular location">
    <subcellularLocation>
        <location evidence="1">Nucleus</location>
    </subcellularLocation>
</comment>
<keyword evidence="1" id="KW-0804">Transcription</keyword>
<dbReference type="GO" id="GO:0006357">
    <property type="term" value="P:regulation of transcription by RNA polymerase II"/>
    <property type="evidence" value="ECO:0007669"/>
    <property type="project" value="InterPro"/>
</dbReference>
<evidence type="ECO:0000313" key="4">
    <source>
        <dbReference type="Proteomes" id="UP000193648"/>
    </source>
</evidence>
<comment type="similarity">
    <text evidence="1">Belongs to the Mediator complex subunit 8 family.</text>
</comment>
<keyword evidence="1" id="KW-0539">Nucleus</keyword>
<feature type="compositionally biased region" description="Acidic residues" evidence="2">
    <location>
        <begin position="352"/>
        <end position="361"/>
    </location>
</feature>
<gene>
    <name evidence="1" type="primary">MED8</name>
    <name evidence="3" type="ORF">BCR41DRAFT_390454</name>
</gene>
<keyword evidence="1" id="KW-0010">Activator</keyword>
<protein>
    <recommendedName>
        <fullName evidence="1">Mediator of RNA polymerase II transcription subunit 8</fullName>
    </recommendedName>
    <alternativeName>
        <fullName evidence="1">Mediator complex subunit 8</fullName>
    </alternativeName>
</protein>
<dbReference type="EMBL" id="MCFF01000067">
    <property type="protein sequence ID" value="ORY99625.1"/>
    <property type="molecule type" value="Genomic_DNA"/>
</dbReference>
<reference evidence="3 4" key="1">
    <citation type="submission" date="2016-07" db="EMBL/GenBank/DDBJ databases">
        <title>Pervasive Adenine N6-methylation of Active Genes in Fungi.</title>
        <authorList>
            <consortium name="DOE Joint Genome Institute"/>
            <person name="Mondo S.J."/>
            <person name="Dannebaum R.O."/>
            <person name="Kuo R.C."/>
            <person name="Labutti K."/>
            <person name="Haridas S."/>
            <person name="Kuo A."/>
            <person name="Salamov A."/>
            <person name="Ahrendt S.R."/>
            <person name="Lipzen A."/>
            <person name="Sullivan W."/>
            <person name="Andreopoulos W.B."/>
            <person name="Clum A."/>
            <person name="Lindquist E."/>
            <person name="Daum C."/>
            <person name="Ramamoorthy G.K."/>
            <person name="Gryganskyi A."/>
            <person name="Culley D."/>
            <person name="Magnuson J.K."/>
            <person name="James T.Y."/>
            <person name="O'Malley M.A."/>
            <person name="Stajich J.E."/>
            <person name="Spatafora J.W."/>
            <person name="Visel A."/>
            <person name="Grigoriev I.V."/>
        </authorList>
    </citation>
    <scope>NUCLEOTIDE SEQUENCE [LARGE SCALE GENOMIC DNA]</scope>
    <source>
        <strain evidence="3 4">NRRL 3116</strain>
    </source>
</reference>
<evidence type="ECO:0000256" key="2">
    <source>
        <dbReference type="SAM" id="MobiDB-lite"/>
    </source>
</evidence>
<sequence>MNTPFPQTEVNIEALENVKTRLFQLQESILFFLRSINPETTPGTVSWTELHSKFNVLIAKYLHLTNLVNDPHNTLLQSYTVFPNEAPATDQHVQNLSVLLRTKLLPELEQEAEDRIKEGTIPGLNSQGGGVAEDRKVLQALKLKVTMHDALCQAADEIFENQRDMINTRVRYESDDEGQGDINSKTTQRSGDKMKEPSSNSNTVPPVDDFAIGMVDNATSIRYMSEWGGTLHDVDGYTSDESADEAAITGIPKNGIDLDDSYFEARRQDFSSGDEESSQSDMESVQDDQGSEDIQEDEDKDEEEEEEEEEEEDDEDTFMEVRTGSQPIDVDSGPSSMQMAEDVFHEDAGNSGDEEEMEEVM</sequence>
<organism evidence="3 4">
    <name type="scientific">Lobosporangium transversale</name>
    <dbReference type="NCBI Taxonomy" id="64571"/>
    <lineage>
        <taxon>Eukaryota</taxon>
        <taxon>Fungi</taxon>
        <taxon>Fungi incertae sedis</taxon>
        <taxon>Mucoromycota</taxon>
        <taxon>Mortierellomycotina</taxon>
        <taxon>Mortierellomycetes</taxon>
        <taxon>Mortierellales</taxon>
        <taxon>Mortierellaceae</taxon>
        <taxon>Lobosporangium</taxon>
    </lineage>
</organism>
<dbReference type="Gene3D" id="1.20.58.1710">
    <property type="match status" value="1"/>
</dbReference>
<comment type="caution">
    <text evidence="3">The sequence shown here is derived from an EMBL/GenBank/DDBJ whole genome shotgun (WGS) entry which is preliminary data.</text>
</comment>
<evidence type="ECO:0000313" key="3">
    <source>
        <dbReference type="EMBL" id="ORY99625.1"/>
    </source>
</evidence>
<feature type="region of interest" description="Disordered" evidence="2">
    <location>
        <begin position="171"/>
        <end position="209"/>
    </location>
</feature>
<name>A0A1Y2G721_9FUNG</name>
<comment type="function">
    <text evidence="1">Component of the Mediator complex, a coactivator involved in the regulated transcription of nearly all RNA polymerase II-dependent genes. Mediator functions as a bridge to convey information from gene-specific regulatory proteins to the basal RNA polymerase II transcription machinery. Mediator is recruited to promoters by direct interactions with regulatory proteins and serves as a scaffold for the assembly of a functional preinitiation complex with RNA polymerase II and the general transcription factors.</text>
</comment>
<proteinExistence type="inferred from homology"/>
<feature type="compositionally biased region" description="Acidic residues" evidence="2">
    <location>
        <begin position="272"/>
        <end position="318"/>
    </location>
</feature>
<dbReference type="GO" id="GO:0003712">
    <property type="term" value="F:transcription coregulator activity"/>
    <property type="evidence" value="ECO:0007669"/>
    <property type="project" value="InterPro"/>
</dbReference>
<dbReference type="InParanoid" id="A0A1Y2G721"/>
<dbReference type="AlphaFoldDB" id="A0A1Y2G721"/>
<keyword evidence="4" id="KW-1185">Reference proteome</keyword>
<evidence type="ECO:0000256" key="1">
    <source>
        <dbReference type="RuleBase" id="RU364144"/>
    </source>
</evidence>
<dbReference type="Pfam" id="PF10232">
    <property type="entry name" value="Med8"/>
    <property type="match status" value="1"/>
</dbReference>
<keyword evidence="1" id="KW-0805">Transcription regulation</keyword>
<comment type="subunit">
    <text evidence="1">Component of the Mediator complex.</text>
</comment>
<dbReference type="Proteomes" id="UP000193648">
    <property type="component" value="Unassembled WGS sequence"/>
</dbReference>